<evidence type="ECO:0008006" key="3">
    <source>
        <dbReference type="Google" id="ProtNLM"/>
    </source>
</evidence>
<name>A0AAV6Y1S2_9LAMI</name>
<dbReference type="InterPro" id="IPR050232">
    <property type="entry name" value="FBL13/AtMIF1-like"/>
</dbReference>
<dbReference type="AlphaFoldDB" id="A0AAV6Y1S2"/>
<dbReference type="Proteomes" id="UP000826271">
    <property type="component" value="Unassembled WGS sequence"/>
</dbReference>
<dbReference type="EMBL" id="WHWC01000003">
    <property type="protein sequence ID" value="KAG8386907.1"/>
    <property type="molecule type" value="Genomic_DNA"/>
</dbReference>
<dbReference type="InterPro" id="IPR036047">
    <property type="entry name" value="F-box-like_dom_sf"/>
</dbReference>
<dbReference type="Gene3D" id="1.20.1280.50">
    <property type="match status" value="1"/>
</dbReference>
<dbReference type="PANTHER" id="PTHR31900:SF30">
    <property type="entry name" value="SUPERFAMILY PROTEIN, PUTATIVE-RELATED"/>
    <property type="match status" value="1"/>
</dbReference>
<dbReference type="SUPFAM" id="SSF81383">
    <property type="entry name" value="F-box domain"/>
    <property type="match status" value="1"/>
</dbReference>
<gene>
    <name evidence="1" type="ORF">BUALT_Bualt03G0197600</name>
</gene>
<keyword evidence="2" id="KW-1185">Reference proteome</keyword>
<dbReference type="InterPro" id="IPR032675">
    <property type="entry name" value="LRR_dom_sf"/>
</dbReference>
<proteinExistence type="predicted"/>
<evidence type="ECO:0000313" key="2">
    <source>
        <dbReference type="Proteomes" id="UP000826271"/>
    </source>
</evidence>
<dbReference type="Gene3D" id="3.80.10.10">
    <property type="entry name" value="Ribonuclease Inhibitor"/>
    <property type="match status" value="1"/>
</dbReference>
<reference evidence="1" key="1">
    <citation type="submission" date="2019-10" db="EMBL/GenBank/DDBJ databases">
        <authorList>
            <person name="Zhang R."/>
            <person name="Pan Y."/>
            <person name="Wang J."/>
            <person name="Ma R."/>
            <person name="Yu S."/>
        </authorList>
    </citation>
    <scope>NUCLEOTIDE SEQUENCE</scope>
    <source>
        <strain evidence="1">LA-IB0</strain>
        <tissue evidence="1">Leaf</tissue>
    </source>
</reference>
<dbReference type="InterPro" id="IPR053781">
    <property type="entry name" value="F-box_AtFBL13-like"/>
</dbReference>
<protein>
    <recommendedName>
        <fullName evidence="3">F-box/LRR-repeat protein</fullName>
    </recommendedName>
</protein>
<accession>A0AAV6Y1S2</accession>
<sequence length="513" mass="59398">MDIRNDEGTETCRSMKNLKTYDANKDFISDLPDAILVHILSFLPINDVIQTVLLRRFANLWRHVPVLDLNSCLYHDCEDEDNCPDHLNEKFVAIIHHVMKLHERASLDKLRLKFCFKLSCPVHESFVGKLDSHSLNLLRWENSTADQIGKLIGYSISKKVQVLDINLKGCCNDLLRKNYSLPNVFISNHLIDLRLTCCDISGCRNINLKSLRVLLLEKISLSDEIMAEVLVSCPLLEDLSLVDCYRLRKLVCENPNLKKVLLILEKDEYLIISCPYVLSLEIHGCIECASLLDISSTVDVSILFSYSFRCEQREYDDVRKLLEMVSQCKNLSLCTWSVLVLTIWSFKNMPCPSFEWKNLTLELSLKKWHQPGLSLLLRKSHSLETLTMYIYPGSADILLLRESEWIQAYDFDGEKYWDSQEASFPYLESIMIYGYIDKPYVIQMVKFLLRSAKKLQKLVISTKESFETDHESPSFDGPIERQRAHFTPEQLIELAQKFKELPRASPEAVIYFS</sequence>
<dbReference type="PANTHER" id="PTHR31900">
    <property type="entry name" value="F-BOX/RNI SUPERFAMILY PROTEIN-RELATED"/>
    <property type="match status" value="1"/>
</dbReference>
<dbReference type="CDD" id="cd22160">
    <property type="entry name" value="F-box_AtFBL13-like"/>
    <property type="match status" value="1"/>
</dbReference>
<evidence type="ECO:0000313" key="1">
    <source>
        <dbReference type="EMBL" id="KAG8386907.1"/>
    </source>
</evidence>
<organism evidence="1 2">
    <name type="scientific">Buddleja alternifolia</name>
    <dbReference type="NCBI Taxonomy" id="168488"/>
    <lineage>
        <taxon>Eukaryota</taxon>
        <taxon>Viridiplantae</taxon>
        <taxon>Streptophyta</taxon>
        <taxon>Embryophyta</taxon>
        <taxon>Tracheophyta</taxon>
        <taxon>Spermatophyta</taxon>
        <taxon>Magnoliopsida</taxon>
        <taxon>eudicotyledons</taxon>
        <taxon>Gunneridae</taxon>
        <taxon>Pentapetalae</taxon>
        <taxon>asterids</taxon>
        <taxon>lamiids</taxon>
        <taxon>Lamiales</taxon>
        <taxon>Scrophulariaceae</taxon>
        <taxon>Buddlejeae</taxon>
        <taxon>Buddleja</taxon>
    </lineage>
</organism>
<comment type="caution">
    <text evidence="1">The sequence shown here is derived from an EMBL/GenBank/DDBJ whole genome shotgun (WGS) entry which is preliminary data.</text>
</comment>